<name>A0ACB8Q5N6_9AGAM</name>
<gene>
    <name evidence="1" type="ORF">K488DRAFT_74948</name>
</gene>
<reference evidence="1" key="1">
    <citation type="submission" date="2021-02" db="EMBL/GenBank/DDBJ databases">
        <authorList>
            <consortium name="DOE Joint Genome Institute"/>
            <person name="Ahrendt S."/>
            <person name="Looney B.P."/>
            <person name="Miyauchi S."/>
            <person name="Morin E."/>
            <person name="Drula E."/>
            <person name="Courty P.E."/>
            <person name="Chicoki N."/>
            <person name="Fauchery L."/>
            <person name="Kohler A."/>
            <person name="Kuo A."/>
            <person name="Labutti K."/>
            <person name="Pangilinan J."/>
            <person name="Lipzen A."/>
            <person name="Riley R."/>
            <person name="Andreopoulos W."/>
            <person name="He G."/>
            <person name="Johnson J."/>
            <person name="Barry K.W."/>
            <person name="Grigoriev I.V."/>
            <person name="Nagy L."/>
            <person name="Hibbett D."/>
            <person name="Henrissat B."/>
            <person name="Matheny P.B."/>
            <person name="Labbe J."/>
            <person name="Martin F."/>
        </authorList>
    </citation>
    <scope>NUCLEOTIDE SEQUENCE</scope>
    <source>
        <strain evidence="1">EC-137</strain>
    </source>
</reference>
<dbReference type="Proteomes" id="UP000814128">
    <property type="component" value="Unassembled WGS sequence"/>
</dbReference>
<organism evidence="1 2">
    <name type="scientific">Vararia minispora EC-137</name>
    <dbReference type="NCBI Taxonomy" id="1314806"/>
    <lineage>
        <taxon>Eukaryota</taxon>
        <taxon>Fungi</taxon>
        <taxon>Dikarya</taxon>
        <taxon>Basidiomycota</taxon>
        <taxon>Agaricomycotina</taxon>
        <taxon>Agaricomycetes</taxon>
        <taxon>Russulales</taxon>
        <taxon>Lachnocladiaceae</taxon>
        <taxon>Vararia</taxon>
    </lineage>
</organism>
<protein>
    <submittedName>
        <fullName evidence="1">Uncharacterized protein</fullName>
    </submittedName>
</protein>
<dbReference type="EMBL" id="MU274093">
    <property type="protein sequence ID" value="KAI0026942.1"/>
    <property type="molecule type" value="Genomic_DNA"/>
</dbReference>
<evidence type="ECO:0000313" key="1">
    <source>
        <dbReference type="EMBL" id="KAI0026942.1"/>
    </source>
</evidence>
<accession>A0ACB8Q5N6</accession>
<comment type="caution">
    <text evidence="1">The sequence shown here is derived from an EMBL/GenBank/DDBJ whole genome shotgun (WGS) entry which is preliminary data.</text>
</comment>
<sequence>MALSQSMAATYTMACSHSLVEDIALGWLQVHVQKLSHWHAGADACAQCILLSSSHILLACHHEGTQPNTPHPYLDSQWIYASLLGMPDENVKKPDGWTDAQNKLVEGSVRSTFREHVLAVDPTCAGWDNVKCWASGCIKELLNKDEFSEIIDEKERKTRSVQMTNKFKNYYNNNLRKKARAQGAVDAKPDTPRQLDDRFLNLFVPHHTGQAAFERQEKESLTAAANRNVGTYQSLLKAKWDALSPGQQASWQQSVNAEHNNVNFYRNINHFTESMPVALSTIAQSGLLGDALLFFAFATKTPDAGLKSHFYSTTFGPNAAHFSEDKESTVVYEAFKEQWALYGMRNIPNPPLAKPRPNDAYIDIEELNMSTLRRVMTDYLDALWGVFYYFRKGEPLDDGTWEKIGEDPSSFYDMATFPITLQNPVTAQASLLHMMAATLQSFSESNKPFALYRNEDCSHDSDDATHAAQTRSHEASDHSPSADLVDPEGTAEEVGICSGTDEAHLLSFGQEELSPEPRRLLAEPQNAPLAQLDQPLQESHALSESCEQSRDVSIDSWSSEAVPKPGTPGAATVRKKCKKNDGQVKQPEGTDNPRAKRLRTAPEPQTILLRNGGRANSQSIASKTVRSDGNASAGRKRTPASKTGSTIESGGYVFKVNNAFRRTSFPVCTYYYIDGSACTYRHSSFPYPDNDSEPLTCEELAKRDPAWLARVWNGCVQSRPGA</sequence>
<proteinExistence type="predicted"/>
<reference evidence="1" key="2">
    <citation type="journal article" date="2022" name="New Phytol.">
        <title>Evolutionary transition to the ectomycorrhizal habit in the genomes of a hyperdiverse lineage of mushroom-forming fungi.</title>
        <authorList>
            <person name="Looney B."/>
            <person name="Miyauchi S."/>
            <person name="Morin E."/>
            <person name="Drula E."/>
            <person name="Courty P.E."/>
            <person name="Kohler A."/>
            <person name="Kuo A."/>
            <person name="LaButti K."/>
            <person name="Pangilinan J."/>
            <person name="Lipzen A."/>
            <person name="Riley R."/>
            <person name="Andreopoulos W."/>
            <person name="He G."/>
            <person name="Johnson J."/>
            <person name="Nolan M."/>
            <person name="Tritt A."/>
            <person name="Barry K.W."/>
            <person name="Grigoriev I.V."/>
            <person name="Nagy L.G."/>
            <person name="Hibbett D."/>
            <person name="Henrissat B."/>
            <person name="Matheny P.B."/>
            <person name="Labbe J."/>
            <person name="Martin F.M."/>
        </authorList>
    </citation>
    <scope>NUCLEOTIDE SEQUENCE</scope>
    <source>
        <strain evidence="1">EC-137</strain>
    </source>
</reference>
<keyword evidence="2" id="KW-1185">Reference proteome</keyword>
<evidence type="ECO:0000313" key="2">
    <source>
        <dbReference type="Proteomes" id="UP000814128"/>
    </source>
</evidence>